<feature type="transmembrane region" description="Helical" evidence="7">
    <location>
        <begin position="244"/>
        <end position="267"/>
    </location>
</feature>
<feature type="transmembrane region" description="Helical" evidence="7">
    <location>
        <begin position="132"/>
        <end position="151"/>
    </location>
</feature>
<keyword evidence="6 7" id="KW-0472">Membrane</keyword>
<dbReference type="PANTHER" id="PTHR42770">
    <property type="entry name" value="AMINO ACID TRANSPORTER-RELATED"/>
    <property type="match status" value="1"/>
</dbReference>
<keyword evidence="5 7" id="KW-1133">Transmembrane helix</keyword>
<dbReference type="OrthoDB" id="92719at2"/>
<gene>
    <name evidence="8" type="ORF">FC14_GL001101</name>
</gene>
<feature type="transmembrane region" description="Helical" evidence="7">
    <location>
        <begin position="348"/>
        <end position="368"/>
    </location>
</feature>
<feature type="transmembrane region" description="Helical" evidence="7">
    <location>
        <begin position="44"/>
        <end position="63"/>
    </location>
</feature>
<feature type="transmembrane region" description="Helical" evidence="7">
    <location>
        <begin position="297"/>
        <end position="318"/>
    </location>
</feature>
<reference evidence="8 9" key="1">
    <citation type="journal article" date="2015" name="Genome Announc.">
        <title>Expanding the biotechnology potential of lactobacilli through comparative genomics of 213 strains and associated genera.</title>
        <authorList>
            <person name="Sun Z."/>
            <person name="Harris H.M."/>
            <person name="McCann A."/>
            <person name="Guo C."/>
            <person name="Argimon S."/>
            <person name="Zhang W."/>
            <person name="Yang X."/>
            <person name="Jeffery I.B."/>
            <person name="Cooney J.C."/>
            <person name="Kagawa T.F."/>
            <person name="Liu W."/>
            <person name="Song Y."/>
            <person name="Salvetti E."/>
            <person name="Wrobel A."/>
            <person name="Rasinkangas P."/>
            <person name="Parkhill J."/>
            <person name="Rea M.C."/>
            <person name="O'Sullivan O."/>
            <person name="Ritari J."/>
            <person name="Douillard F.P."/>
            <person name="Paul Ross R."/>
            <person name="Yang R."/>
            <person name="Briner A.E."/>
            <person name="Felis G.E."/>
            <person name="de Vos W.M."/>
            <person name="Barrangou R."/>
            <person name="Klaenhammer T.R."/>
            <person name="Caufield P.W."/>
            <person name="Cui Y."/>
            <person name="Zhang H."/>
            <person name="O'Toole P.W."/>
        </authorList>
    </citation>
    <scope>NUCLEOTIDE SEQUENCE [LARGE SCALE GENOMIC DNA]</scope>
    <source>
        <strain evidence="8 9">DSM 20509</strain>
    </source>
</reference>
<keyword evidence="3" id="KW-1003">Cell membrane</keyword>
<dbReference type="PIRSF" id="PIRSF006060">
    <property type="entry name" value="AA_transporter"/>
    <property type="match status" value="1"/>
</dbReference>
<feature type="transmembrane region" description="Helical" evidence="7">
    <location>
        <begin position="15"/>
        <end position="32"/>
    </location>
</feature>
<dbReference type="Proteomes" id="UP000051008">
    <property type="component" value="Unassembled WGS sequence"/>
</dbReference>
<dbReference type="InterPro" id="IPR002293">
    <property type="entry name" value="AA/rel_permease1"/>
</dbReference>
<evidence type="ECO:0000313" key="9">
    <source>
        <dbReference type="Proteomes" id="UP000051008"/>
    </source>
</evidence>
<dbReference type="Pfam" id="PF13520">
    <property type="entry name" value="AA_permease_2"/>
    <property type="match status" value="1"/>
</dbReference>
<feature type="transmembrane region" description="Helical" evidence="7">
    <location>
        <begin position="210"/>
        <end position="232"/>
    </location>
</feature>
<feature type="transmembrane region" description="Helical" evidence="7">
    <location>
        <begin position="516"/>
        <end position="535"/>
    </location>
</feature>
<evidence type="ECO:0000256" key="6">
    <source>
        <dbReference type="ARBA" id="ARBA00023136"/>
    </source>
</evidence>
<feature type="transmembrane region" description="Helical" evidence="7">
    <location>
        <begin position="163"/>
        <end position="186"/>
    </location>
</feature>
<dbReference type="EMBL" id="AYYP01000072">
    <property type="protein sequence ID" value="KRM62864.1"/>
    <property type="molecule type" value="Genomic_DNA"/>
</dbReference>
<keyword evidence="9" id="KW-1185">Reference proteome</keyword>
<dbReference type="AlphaFoldDB" id="A0A0R2A722"/>
<protein>
    <submittedName>
        <fullName evidence="8">APC family amino acid transporter</fullName>
    </submittedName>
</protein>
<evidence type="ECO:0000256" key="2">
    <source>
        <dbReference type="ARBA" id="ARBA00022448"/>
    </source>
</evidence>
<evidence type="ECO:0000256" key="4">
    <source>
        <dbReference type="ARBA" id="ARBA00022692"/>
    </source>
</evidence>
<dbReference type="GO" id="GO:0005886">
    <property type="term" value="C:plasma membrane"/>
    <property type="evidence" value="ECO:0007669"/>
    <property type="project" value="UniProtKB-SubCell"/>
</dbReference>
<sequence length="542" mass="60601">MEEISMDSNETHGKYISWPILAMMAFVTVIGFEDIMYNFKNQGMGVITSWVLMLFLYVIPYALMVGQLGSVFNHEGGGLSSWIRGTKGEFLGYFTAWTYWAASVPYVVDSANSVVVGFGWSFTGSGKFQDTMSNSTFMLLSALIFVIFIFVQRHLAHSMELLSTIGGFAMFGMTVLFVLLAFAGLIKNGGHMATQPMNIHTIVPKFDLKYLTTIGMLIYAVNGSELVAPFITRMKRPQKDFPKAMITLSIMTAFLTICGSFALGIFFDANHLPNDMKMNGDYYAFQALGKLYGLGNFFMYLYAWTSVIYMCALLAVLLDAMTRMLIADTGSQYMPAFLRKTNKEGLPINGYFLTCFLSAFIMLLGAFLPEMNDIFNWLLNLNGIISPGVTCWIFYAFMKIRANSAKYPSSYVFIKNDKLAWLCGFLLLAVTAIATVFGIFPQDTSQFSSTWWYELIINIVAIVVLIGLGAILPSIRAREVKYGLAFDKWQRNSLIILCLGSITLGVWLGGSQLALRGLWIFIQALVALGLMYLIGRRQPKQH</sequence>
<comment type="caution">
    <text evidence="8">The sequence shown here is derived from an EMBL/GenBank/DDBJ whole genome shotgun (WGS) entry which is preliminary data.</text>
</comment>
<dbReference type="PANTHER" id="PTHR42770:SF15">
    <property type="entry name" value="GLUTAMATE_GAMMA-AMINOBUTYRATE ANTIPORTER-RELATED"/>
    <property type="match status" value="1"/>
</dbReference>
<comment type="subcellular location">
    <subcellularLocation>
        <location evidence="1">Cell membrane</location>
        <topology evidence="1">Multi-pass membrane protein</topology>
    </subcellularLocation>
</comment>
<feature type="transmembrane region" description="Helical" evidence="7">
    <location>
        <begin position="419"/>
        <end position="440"/>
    </location>
</feature>
<feature type="transmembrane region" description="Helical" evidence="7">
    <location>
        <begin position="452"/>
        <end position="472"/>
    </location>
</feature>
<evidence type="ECO:0000313" key="8">
    <source>
        <dbReference type="EMBL" id="KRM62864.1"/>
    </source>
</evidence>
<organism evidence="8 9">
    <name type="scientific">Ligilactobacillus agilis DSM 20509</name>
    <dbReference type="NCBI Taxonomy" id="1423718"/>
    <lineage>
        <taxon>Bacteria</taxon>
        <taxon>Bacillati</taxon>
        <taxon>Bacillota</taxon>
        <taxon>Bacilli</taxon>
        <taxon>Lactobacillales</taxon>
        <taxon>Lactobacillaceae</taxon>
        <taxon>Ligilactobacillus</taxon>
    </lineage>
</organism>
<feature type="transmembrane region" description="Helical" evidence="7">
    <location>
        <begin position="374"/>
        <end position="398"/>
    </location>
</feature>
<name>A0A0R2A722_9LACO</name>
<keyword evidence="4 7" id="KW-0812">Transmembrane</keyword>
<proteinExistence type="predicted"/>
<evidence type="ECO:0000256" key="7">
    <source>
        <dbReference type="SAM" id="Phobius"/>
    </source>
</evidence>
<feature type="transmembrane region" description="Helical" evidence="7">
    <location>
        <begin position="493"/>
        <end position="510"/>
    </location>
</feature>
<dbReference type="InterPro" id="IPR050367">
    <property type="entry name" value="APC_superfamily"/>
</dbReference>
<accession>A0A0R2A722</accession>
<keyword evidence="2" id="KW-0813">Transport</keyword>
<dbReference type="PATRIC" id="fig|1423718.3.peg.1159"/>
<evidence type="ECO:0000256" key="1">
    <source>
        <dbReference type="ARBA" id="ARBA00004651"/>
    </source>
</evidence>
<dbReference type="Gene3D" id="1.20.1740.10">
    <property type="entry name" value="Amino acid/polyamine transporter I"/>
    <property type="match status" value="1"/>
</dbReference>
<evidence type="ECO:0000256" key="5">
    <source>
        <dbReference type="ARBA" id="ARBA00022989"/>
    </source>
</evidence>
<evidence type="ECO:0000256" key="3">
    <source>
        <dbReference type="ARBA" id="ARBA00022475"/>
    </source>
</evidence>
<dbReference type="GO" id="GO:0022857">
    <property type="term" value="F:transmembrane transporter activity"/>
    <property type="evidence" value="ECO:0007669"/>
    <property type="project" value="InterPro"/>
</dbReference>